<evidence type="ECO:0000256" key="1">
    <source>
        <dbReference type="ARBA" id="ARBA00009232"/>
    </source>
</evidence>
<evidence type="ECO:0000313" key="6">
    <source>
        <dbReference type="EMBL" id="MVN22188.1"/>
    </source>
</evidence>
<dbReference type="CDD" id="cd00540">
    <property type="entry name" value="AAG"/>
    <property type="match status" value="1"/>
</dbReference>
<dbReference type="AlphaFoldDB" id="A0A7K1SY53"/>
<dbReference type="HAMAP" id="MF_00527">
    <property type="entry name" value="3MGH"/>
    <property type="match status" value="1"/>
</dbReference>
<dbReference type="SUPFAM" id="SSF50486">
    <property type="entry name" value="FMT C-terminal domain-like"/>
    <property type="match status" value="1"/>
</dbReference>
<sequence length="200" mass="22289">MKLAKDFYLSKEVVSIARNLLGKYLFTNINGEISGGFIVETEAYQGITDKASHAFDNRLTNRTKTMYEAGGIAYVYLCYGIHEMLNVVTSVEGEPHAVLIRAVNPTEGIELMLERRKMTRIKNNLTAGPGSVAKALGISRKMNGLSFLSGEIWIEDRGLIFNDDQIAAVPRVGVAYAKEDALLPYRFYMKGNPYISKPNR</sequence>
<dbReference type="EMBL" id="WPIK01000009">
    <property type="protein sequence ID" value="MVN22188.1"/>
    <property type="molecule type" value="Genomic_DNA"/>
</dbReference>
<dbReference type="PANTHER" id="PTHR10429:SF0">
    <property type="entry name" value="DNA-3-METHYLADENINE GLYCOSYLASE"/>
    <property type="match status" value="1"/>
</dbReference>
<comment type="similarity">
    <text evidence="1 5">Belongs to the DNA glycosylase MPG family.</text>
</comment>
<name>A0A7K1SY53_9SPHI</name>
<evidence type="ECO:0000256" key="3">
    <source>
        <dbReference type="ARBA" id="ARBA00022801"/>
    </source>
</evidence>
<keyword evidence="4 5" id="KW-0234">DNA repair</keyword>
<evidence type="ECO:0000256" key="5">
    <source>
        <dbReference type="HAMAP-Rule" id="MF_00527"/>
    </source>
</evidence>
<dbReference type="RefSeq" id="WP_157567185.1">
    <property type="nucleotide sequence ID" value="NZ_WPIK01000009.1"/>
</dbReference>
<dbReference type="Pfam" id="PF02245">
    <property type="entry name" value="Pur_DNA_glyco"/>
    <property type="match status" value="1"/>
</dbReference>
<proteinExistence type="inferred from homology"/>
<reference evidence="6 7" key="1">
    <citation type="submission" date="2019-12" db="EMBL/GenBank/DDBJ databases">
        <title>Mucilaginibacter sp. HMF7410 genome sequencing and assembly.</title>
        <authorList>
            <person name="Kang H."/>
            <person name="Cha I."/>
            <person name="Kim H."/>
            <person name="Joh K."/>
        </authorList>
    </citation>
    <scope>NUCLEOTIDE SEQUENCE [LARGE SCALE GENOMIC DNA]</scope>
    <source>
        <strain evidence="6 7">HMF7410</strain>
    </source>
</reference>
<dbReference type="GO" id="GO:0003677">
    <property type="term" value="F:DNA binding"/>
    <property type="evidence" value="ECO:0007669"/>
    <property type="project" value="InterPro"/>
</dbReference>
<dbReference type="InterPro" id="IPR011034">
    <property type="entry name" value="Formyl_transferase-like_C_sf"/>
</dbReference>
<evidence type="ECO:0000256" key="4">
    <source>
        <dbReference type="ARBA" id="ARBA00023204"/>
    </source>
</evidence>
<gene>
    <name evidence="6" type="ORF">GO621_11660</name>
</gene>
<dbReference type="PANTHER" id="PTHR10429">
    <property type="entry name" value="DNA-3-METHYLADENINE GLYCOSYLASE"/>
    <property type="match status" value="1"/>
</dbReference>
<dbReference type="NCBIfam" id="TIGR00567">
    <property type="entry name" value="3mg"/>
    <property type="match status" value="1"/>
</dbReference>
<keyword evidence="2 5" id="KW-0227">DNA damage</keyword>
<organism evidence="6 7">
    <name type="scientific">Mucilaginibacter arboris</name>
    <dbReference type="NCBI Taxonomy" id="2682090"/>
    <lineage>
        <taxon>Bacteria</taxon>
        <taxon>Pseudomonadati</taxon>
        <taxon>Bacteroidota</taxon>
        <taxon>Sphingobacteriia</taxon>
        <taxon>Sphingobacteriales</taxon>
        <taxon>Sphingobacteriaceae</taxon>
        <taxon>Mucilaginibacter</taxon>
    </lineage>
</organism>
<dbReference type="EC" id="3.2.2.-" evidence="5"/>
<dbReference type="InterPro" id="IPR003180">
    <property type="entry name" value="MPG"/>
</dbReference>
<dbReference type="InterPro" id="IPR036995">
    <property type="entry name" value="MPG_sf"/>
</dbReference>
<dbReference type="GO" id="GO:0003905">
    <property type="term" value="F:alkylbase DNA N-glycosylase activity"/>
    <property type="evidence" value="ECO:0007669"/>
    <property type="project" value="InterPro"/>
</dbReference>
<dbReference type="GO" id="GO:0006284">
    <property type="term" value="P:base-excision repair"/>
    <property type="evidence" value="ECO:0007669"/>
    <property type="project" value="InterPro"/>
</dbReference>
<evidence type="ECO:0000313" key="7">
    <source>
        <dbReference type="Proteomes" id="UP000462014"/>
    </source>
</evidence>
<dbReference type="Gene3D" id="3.10.300.10">
    <property type="entry name" value="Methylpurine-DNA glycosylase (MPG)"/>
    <property type="match status" value="1"/>
</dbReference>
<dbReference type="FunFam" id="3.10.300.10:FF:000001">
    <property type="entry name" value="Putative 3-methyladenine DNA glycosylase"/>
    <property type="match status" value="1"/>
</dbReference>
<keyword evidence="7" id="KW-1185">Reference proteome</keyword>
<dbReference type="Proteomes" id="UP000462014">
    <property type="component" value="Unassembled WGS sequence"/>
</dbReference>
<comment type="caution">
    <text evidence="6">The sequence shown here is derived from an EMBL/GenBank/DDBJ whole genome shotgun (WGS) entry which is preliminary data.</text>
</comment>
<evidence type="ECO:0000256" key="2">
    <source>
        <dbReference type="ARBA" id="ARBA00022763"/>
    </source>
</evidence>
<accession>A0A7K1SY53</accession>
<keyword evidence="3 5" id="KW-0378">Hydrolase</keyword>
<protein>
    <recommendedName>
        <fullName evidence="5">Putative 3-methyladenine DNA glycosylase</fullName>
        <ecNumber evidence="5">3.2.2.-</ecNumber>
    </recommendedName>
</protein>